<dbReference type="RefSeq" id="XP_014173275.1">
    <property type="nucleotide sequence ID" value="XM_014317800.1"/>
</dbReference>
<feature type="domain" description="Major facilitator superfamily (MFS) profile" evidence="12">
    <location>
        <begin position="81"/>
        <end position="571"/>
    </location>
</feature>
<accession>F0XCW6</accession>
<comment type="function">
    <text evidence="7">Efflux pump; part of the gene cluster that mediates the biosynthesis of dothistromin (DOTH), a polyketide toxin very similar in structure to the aflatoxin precursor, versicolorin B. One function of dotC may be to transport early-stage dothistromin biosynthetic intermediates from the cytoplasm into vacuoles, thereby affecting the rate of dothistromin production.</text>
</comment>
<keyword evidence="3" id="KW-0813">Transport</keyword>
<dbReference type="PROSITE" id="PS50850">
    <property type="entry name" value="MFS"/>
    <property type="match status" value="1"/>
</dbReference>
<dbReference type="InterPro" id="IPR011701">
    <property type="entry name" value="MFS"/>
</dbReference>
<evidence type="ECO:0000313" key="13">
    <source>
        <dbReference type="EMBL" id="EFX03793.1"/>
    </source>
</evidence>
<dbReference type="InterPro" id="IPR020846">
    <property type="entry name" value="MFS_dom"/>
</dbReference>
<evidence type="ECO:0000256" key="5">
    <source>
        <dbReference type="ARBA" id="ARBA00022989"/>
    </source>
</evidence>
<feature type="transmembrane region" description="Helical" evidence="11">
    <location>
        <begin position="341"/>
        <end position="361"/>
    </location>
</feature>
<feature type="transmembrane region" description="Helical" evidence="11">
    <location>
        <begin position="266"/>
        <end position="289"/>
    </location>
</feature>
<dbReference type="GO" id="GO:0005886">
    <property type="term" value="C:plasma membrane"/>
    <property type="evidence" value="ECO:0007669"/>
    <property type="project" value="TreeGrafter"/>
</dbReference>
<keyword evidence="4 11" id="KW-0812">Transmembrane</keyword>
<feature type="transmembrane region" description="Helical" evidence="11">
    <location>
        <begin position="80"/>
        <end position="103"/>
    </location>
</feature>
<feature type="transmembrane region" description="Helical" evidence="11">
    <location>
        <begin position="171"/>
        <end position="192"/>
    </location>
</feature>
<evidence type="ECO:0000256" key="4">
    <source>
        <dbReference type="ARBA" id="ARBA00022692"/>
    </source>
</evidence>
<feature type="compositionally biased region" description="Polar residues" evidence="10">
    <location>
        <begin position="11"/>
        <end position="23"/>
    </location>
</feature>
<evidence type="ECO:0000259" key="12">
    <source>
        <dbReference type="PROSITE" id="PS50850"/>
    </source>
</evidence>
<dbReference type="PANTHER" id="PTHR23501">
    <property type="entry name" value="MAJOR FACILITATOR SUPERFAMILY"/>
    <property type="match status" value="1"/>
</dbReference>
<evidence type="ECO:0000256" key="2">
    <source>
        <dbReference type="ARBA" id="ARBA00007520"/>
    </source>
</evidence>
<dbReference type="PRINTS" id="PR01036">
    <property type="entry name" value="TCRTETB"/>
</dbReference>
<comment type="similarity">
    <text evidence="2">Belongs to the major facilitator superfamily. TCR/Tet family.</text>
</comment>
<dbReference type="GO" id="GO:0022857">
    <property type="term" value="F:transmembrane transporter activity"/>
    <property type="evidence" value="ECO:0007669"/>
    <property type="project" value="InterPro"/>
</dbReference>
<organism evidence="14">
    <name type="scientific">Grosmannia clavigera (strain kw1407 / UAMH 11150)</name>
    <name type="common">Blue stain fungus</name>
    <name type="synonym">Graphiocladiella clavigera</name>
    <dbReference type="NCBI Taxonomy" id="655863"/>
    <lineage>
        <taxon>Eukaryota</taxon>
        <taxon>Fungi</taxon>
        <taxon>Dikarya</taxon>
        <taxon>Ascomycota</taxon>
        <taxon>Pezizomycotina</taxon>
        <taxon>Sordariomycetes</taxon>
        <taxon>Sordariomycetidae</taxon>
        <taxon>Ophiostomatales</taxon>
        <taxon>Ophiostomataceae</taxon>
        <taxon>Leptographium</taxon>
    </lineage>
</organism>
<sequence>MESPKWPGATDESSGTDTDTPPKTSLACEDADIATLPVIAEGIQPTGNAALTSPSATEPVEAAASAAAPEEGRTSLQTSIIMLALCSALFLAALDVTIVTVAIPTISNEFNSTVGYTWIGSAYLLANAAAAPSWGKISDIWGRKQVLLIAVAIFWLGSLLSGTSVSMAMLIAARAIQGVGGGGIIVLVNVCISDLFSLRKRGKYFGLVALVWALSGGIGPIIGGAFTTHVSWRWCFYINLPISGVCFFFLAFVLKLHNPRTGLLEGLAAVDWAGTLTIVGGTLMILLGLTFGNVVYPWRSATVICLLVFGFVVVGLFIVIEAYFSRIPVMPMRLFKSRAAIAAFTCCFFHGLVYISGSYYLPTYFQAVVGASPLMSGVYVLPFSILISASSAVTGFTILKTGKFQVLIVAGFVILTFGFSLFTILGAKIEWARCIIIQIVAAVGIGLNFQSPLIALQATVQQRDIATATATFGFTRQLATAISVVIGGVVFQNTMQQQHQSLVASIGEETANLFTGSNAASSVYIIKDLDDTAKVFVREAYWKSLRAMYIMFAALAGVGLFVSFFTQQKTLSTVLEERKTGLHNMEENEKEKKADTTRVIGDVEQGIITEGAE</sequence>
<dbReference type="PANTHER" id="PTHR23501:SF102">
    <property type="entry name" value="DRUG TRANSPORTER, PUTATIVE (AFU_ORTHOLOGUE AFUA_3G08530)-RELATED"/>
    <property type="match status" value="1"/>
</dbReference>
<dbReference type="Pfam" id="PF07690">
    <property type="entry name" value="MFS_1"/>
    <property type="match status" value="1"/>
</dbReference>
<dbReference type="SUPFAM" id="SSF103473">
    <property type="entry name" value="MFS general substrate transporter"/>
    <property type="match status" value="2"/>
</dbReference>
<evidence type="ECO:0000256" key="7">
    <source>
        <dbReference type="ARBA" id="ARBA00057269"/>
    </source>
</evidence>
<dbReference type="Proteomes" id="UP000007796">
    <property type="component" value="Unassembled WGS sequence"/>
</dbReference>
<evidence type="ECO:0000256" key="9">
    <source>
        <dbReference type="ARBA" id="ARBA00083178"/>
    </source>
</evidence>
<keyword evidence="14" id="KW-1185">Reference proteome</keyword>
<reference evidence="13 14" key="1">
    <citation type="journal article" date="2011" name="Proc. Natl. Acad. Sci. U.S.A.">
        <title>Genome and transcriptome analyses of the mountain pine beetle-fungal symbiont Grosmannia clavigera, a lodgepole pine pathogen.</title>
        <authorList>
            <person name="DiGuistini S."/>
            <person name="Wang Y."/>
            <person name="Liao N.Y."/>
            <person name="Taylor G."/>
            <person name="Tanguay P."/>
            <person name="Feau N."/>
            <person name="Henrissat B."/>
            <person name="Chan S.K."/>
            <person name="Hesse-Orce U."/>
            <person name="Alamouti S.M."/>
            <person name="Tsui C.K.M."/>
            <person name="Docking R.T."/>
            <person name="Levasseur A."/>
            <person name="Haridas S."/>
            <person name="Robertson G."/>
            <person name="Birol I."/>
            <person name="Holt R.A."/>
            <person name="Marra M.A."/>
            <person name="Hamelin R.C."/>
            <person name="Hirst M."/>
            <person name="Jones S.J.M."/>
            <person name="Bohlmann J."/>
            <person name="Breuil C."/>
        </authorList>
    </citation>
    <scope>NUCLEOTIDE SEQUENCE [LARGE SCALE GENOMIC DNA]</scope>
    <source>
        <strain evidence="14">kw1407 / UAMH 11150</strain>
    </source>
</reference>
<dbReference type="Gene3D" id="1.20.1250.20">
    <property type="entry name" value="MFS general substrate transporter like domains"/>
    <property type="match status" value="1"/>
</dbReference>
<feature type="transmembrane region" description="Helical" evidence="11">
    <location>
        <begin position="406"/>
        <end position="429"/>
    </location>
</feature>
<dbReference type="GeneID" id="25980729"/>
<comment type="subcellular location">
    <subcellularLocation>
        <location evidence="1">Vacuole membrane</location>
        <topology evidence="1">Multi-pass membrane protein</topology>
    </subcellularLocation>
</comment>
<keyword evidence="6 11" id="KW-0472">Membrane</keyword>
<feature type="transmembrane region" description="Helical" evidence="11">
    <location>
        <begin position="301"/>
        <end position="320"/>
    </location>
</feature>
<feature type="transmembrane region" description="Helical" evidence="11">
    <location>
        <begin position="435"/>
        <end position="456"/>
    </location>
</feature>
<dbReference type="GO" id="GO:0005774">
    <property type="term" value="C:vacuolar membrane"/>
    <property type="evidence" value="ECO:0007669"/>
    <property type="project" value="UniProtKB-SubCell"/>
</dbReference>
<gene>
    <name evidence="13" type="ORF">CMQ_721</name>
</gene>
<feature type="transmembrane region" description="Helical" evidence="11">
    <location>
        <begin position="204"/>
        <end position="225"/>
    </location>
</feature>
<dbReference type="FunFam" id="1.20.1720.10:FF:000014">
    <property type="entry name" value="MFS drug transporter, putative"/>
    <property type="match status" value="1"/>
</dbReference>
<evidence type="ECO:0000256" key="8">
    <source>
        <dbReference type="ARBA" id="ARBA00069956"/>
    </source>
</evidence>
<dbReference type="OrthoDB" id="10021397at2759"/>
<evidence type="ECO:0000256" key="6">
    <source>
        <dbReference type="ARBA" id="ARBA00023136"/>
    </source>
</evidence>
<dbReference type="InParanoid" id="F0XCW6"/>
<dbReference type="eggNOG" id="KOG0254">
    <property type="taxonomic scope" value="Eukaryota"/>
</dbReference>
<proteinExistence type="inferred from homology"/>
<dbReference type="InterPro" id="IPR036259">
    <property type="entry name" value="MFS_trans_sf"/>
</dbReference>
<keyword evidence="5 11" id="KW-1133">Transmembrane helix</keyword>
<feature type="transmembrane region" description="Helical" evidence="11">
    <location>
        <begin position="146"/>
        <end position="165"/>
    </location>
</feature>
<feature type="region of interest" description="Disordered" evidence="10">
    <location>
        <begin position="1"/>
        <end position="25"/>
    </location>
</feature>
<feature type="transmembrane region" description="Helical" evidence="11">
    <location>
        <begin position="115"/>
        <end position="134"/>
    </location>
</feature>
<feature type="transmembrane region" description="Helical" evidence="11">
    <location>
        <begin position="547"/>
        <end position="565"/>
    </location>
</feature>
<evidence type="ECO:0000256" key="1">
    <source>
        <dbReference type="ARBA" id="ARBA00004128"/>
    </source>
</evidence>
<feature type="transmembrane region" description="Helical" evidence="11">
    <location>
        <begin position="381"/>
        <end position="399"/>
    </location>
</feature>
<evidence type="ECO:0000256" key="10">
    <source>
        <dbReference type="SAM" id="MobiDB-lite"/>
    </source>
</evidence>
<evidence type="ECO:0000256" key="11">
    <source>
        <dbReference type="SAM" id="Phobius"/>
    </source>
</evidence>
<dbReference type="Gene3D" id="1.20.1720.10">
    <property type="entry name" value="Multidrug resistance protein D"/>
    <property type="match status" value="1"/>
</dbReference>
<name>F0XCW6_GROCL</name>
<evidence type="ECO:0000313" key="14">
    <source>
        <dbReference type="Proteomes" id="UP000007796"/>
    </source>
</evidence>
<evidence type="ECO:0000256" key="3">
    <source>
        <dbReference type="ARBA" id="ARBA00022448"/>
    </source>
</evidence>
<feature type="transmembrane region" description="Helical" evidence="11">
    <location>
        <begin position="231"/>
        <end position="254"/>
    </location>
</feature>
<dbReference type="AlphaFoldDB" id="F0XCW6"/>
<dbReference type="EMBL" id="GL629765">
    <property type="protein sequence ID" value="EFX03793.1"/>
    <property type="molecule type" value="Genomic_DNA"/>
</dbReference>
<dbReference type="HOGENOM" id="CLU_000960_22_0_1"/>
<dbReference type="FunCoup" id="F0XCW6">
    <property type="interactions" value="46"/>
</dbReference>
<protein>
    <recommendedName>
        <fullName evidence="8">Efflux pump dotC</fullName>
    </recommendedName>
    <alternativeName>
        <fullName evidence="9">Dothistromin biosynthesis protein C</fullName>
    </alternativeName>
</protein>
<dbReference type="FunFam" id="1.20.1250.20:FF:000196">
    <property type="entry name" value="MFS toxin efflux pump (AflT)"/>
    <property type="match status" value="1"/>
</dbReference>